<dbReference type="InterPro" id="IPR021109">
    <property type="entry name" value="Peptidase_aspartic_dom_sf"/>
</dbReference>
<dbReference type="SUPFAM" id="SSF56672">
    <property type="entry name" value="DNA/RNA polymerases"/>
    <property type="match status" value="1"/>
</dbReference>
<dbReference type="Pfam" id="PF17921">
    <property type="entry name" value="Integrase_H2C2"/>
    <property type="match status" value="1"/>
</dbReference>
<dbReference type="Pfam" id="PF05380">
    <property type="entry name" value="Peptidase_A17"/>
    <property type="match status" value="1"/>
</dbReference>
<proteinExistence type="predicted"/>
<keyword evidence="2" id="KW-0548">Nucleotidyltransferase</keyword>
<dbReference type="OrthoDB" id="6604366at2759"/>
<feature type="region of interest" description="Disordered" evidence="7">
    <location>
        <begin position="499"/>
        <end position="522"/>
    </location>
</feature>
<feature type="domain" description="Integrase catalytic" evidence="8">
    <location>
        <begin position="1522"/>
        <end position="1710"/>
    </location>
</feature>
<name>A0A6G0ZFM0_APHCR</name>
<dbReference type="InterPro" id="IPR043502">
    <property type="entry name" value="DNA/RNA_pol_sf"/>
</dbReference>
<dbReference type="InterPro" id="IPR005312">
    <property type="entry name" value="DUF1759"/>
</dbReference>
<protein>
    <submittedName>
        <fullName evidence="9">Integrase catalytic domain-containing protein</fullName>
    </submittedName>
</protein>
<dbReference type="GO" id="GO:0003964">
    <property type="term" value="F:RNA-directed DNA polymerase activity"/>
    <property type="evidence" value="ECO:0007669"/>
    <property type="project" value="UniProtKB-KW"/>
</dbReference>
<dbReference type="GO" id="GO:0004190">
    <property type="term" value="F:aspartic-type endopeptidase activity"/>
    <property type="evidence" value="ECO:0007669"/>
    <property type="project" value="InterPro"/>
</dbReference>
<dbReference type="Pfam" id="PF00078">
    <property type="entry name" value="RVT_1"/>
    <property type="match status" value="1"/>
</dbReference>
<dbReference type="Gene3D" id="3.30.420.10">
    <property type="entry name" value="Ribonuclease H-like superfamily/Ribonuclease H"/>
    <property type="match status" value="1"/>
</dbReference>
<gene>
    <name evidence="9" type="ORF">FWK35_00003242</name>
</gene>
<keyword evidence="3" id="KW-0540">Nuclease</keyword>
<dbReference type="EMBL" id="VUJU01000522">
    <property type="protein sequence ID" value="KAF0769852.1"/>
    <property type="molecule type" value="Genomic_DNA"/>
</dbReference>
<organism evidence="9 10">
    <name type="scientific">Aphis craccivora</name>
    <name type="common">Cowpea aphid</name>
    <dbReference type="NCBI Taxonomy" id="307492"/>
    <lineage>
        <taxon>Eukaryota</taxon>
        <taxon>Metazoa</taxon>
        <taxon>Ecdysozoa</taxon>
        <taxon>Arthropoda</taxon>
        <taxon>Hexapoda</taxon>
        <taxon>Insecta</taxon>
        <taxon>Pterygota</taxon>
        <taxon>Neoptera</taxon>
        <taxon>Paraneoptera</taxon>
        <taxon>Hemiptera</taxon>
        <taxon>Sternorrhyncha</taxon>
        <taxon>Aphidomorpha</taxon>
        <taxon>Aphidoidea</taxon>
        <taxon>Aphididae</taxon>
        <taxon>Aphidini</taxon>
        <taxon>Aphis</taxon>
        <taxon>Aphis</taxon>
    </lineage>
</organism>
<dbReference type="GO" id="GO:0003676">
    <property type="term" value="F:nucleic acid binding"/>
    <property type="evidence" value="ECO:0007669"/>
    <property type="project" value="InterPro"/>
</dbReference>
<dbReference type="PROSITE" id="PS00141">
    <property type="entry name" value="ASP_PROTEASE"/>
    <property type="match status" value="1"/>
</dbReference>
<dbReference type="InterPro" id="IPR043128">
    <property type="entry name" value="Rev_trsase/Diguanyl_cyclase"/>
</dbReference>
<dbReference type="InterPro" id="IPR000477">
    <property type="entry name" value="RT_dom"/>
</dbReference>
<evidence type="ECO:0000256" key="5">
    <source>
        <dbReference type="ARBA" id="ARBA00022801"/>
    </source>
</evidence>
<evidence type="ECO:0000256" key="4">
    <source>
        <dbReference type="ARBA" id="ARBA00022759"/>
    </source>
</evidence>
<feature type="non-terminal residue" evidence="9">
    <location>
        <position position="1"/>
    </location>
</feature>
<evidence type="ECO:0000256" key="3">
    <source>
        <dbReference type="ARBA" id="ARBA00022722"/>
    </source>
</evidence>
<dbReference type="Gene3D" id="3.30.70.270">
    <property type="match status" value="1"/>
</dbReference>
<reference evidence="9 10" key="1">
    <citation type="submission" date="2019-08" db="EMBL/GenBank/DDBJ databases">
        <title>Whole genome of Aphis craccivora.</title>
        <authorList>
            <person name="Voronova N.V."/>
            <person name="Shulinski R.S."/>
            <person name="Bandarenka Y.V."/>
            <person name="Zhorov D.G."/>
            <person name="Warner D."/>
        </authorList>
    </citation>
    <scope>NUCLEOTIDE SEQUENCE [LARGE SCALE GENOMIC DNA]</scope>
    <source>
        <strain evidence="9">180601</strain>
        <tissue evidence="9">Whole Body</tissue>
    </source>
</reference>
<dbReference type="SUPFAM" id="SSF53098">
    <property type="entry name" value="Ribonuclease H-like"/>
    <property type="match status" value="1"/>
</dbReference>
<dbReference type="Pfam" id="PF03564">
    <property type="entry name" value="DUF1759"/>
    <property type="match status" value="1"/>
</dbReference>
<keyword evidence="10" id="KW-1185">Reference proteome</keyword>
<keyword evidence="6" id="KW-0695">RNA-directed DNA polymerase</keyword>
<dbReference type="InterPro" id="IPR012337">
    <property type="entry name" value="RNaseH-like_sf"/>
</dbReference>
<dbReference type="InterPro" id="IPR036397">
    <property type="entry name" value="RNaseH_sf"/>
</dbReference>
<feature type="region of interest" description="Disordered" evidence="7">
    <location>
        <begin position="30"/>
        <end position="53"/>
    </location>
</feature>
<comment type="caution">
    <text evidence="9">The sequence shown here is derived from an EMBL/GenBank/DDBJ whole genome shotgun (WGS) entry which is preliminary data.</text>
</comment>
<dbReference type="PANTHER" id="PTHR47331">
    <property type="entry name" value="PHD-TYPE DOMAIN-CONTAINING PROTEIN"/>
    <property type="match status" value="1"/>
</dbReference>
<evidence type="ECO:0000313" key="10">
    <source>
        <dbReference type="Proteomes" id="UP000478052"/>
    </source>
</evidence>
<evidence type="ECO:0000256" key="7">
    <source>
        <dbReference type="SAM" id="MobiDB-lite"/>
    </source>
</evidence>
<dbReference type="Gene3D" id="3.10.10.10">
    <property type="entry name" value="HIV Type 1 Reverse Transcriptase, subunit A, domain 1"/>
    <property type="match status" value="1"/>
</dbReference>
<evidence type="ECO:0000256" key="2">
    <source>
        <dbReference type="ARBA" id="ARBA00022695"/>
    </source>
</evidence>
<evidence type="ECO:0000256" key="6">
    <source>
        <dbReference type="ARBA" id="ARBA00022918"/>
    </source>
</evidence>
<keyword evidence="5" id="KW-0378">Hydrolase</keyword>
<evidence type="ECO:0000313" key="9">
    <source>
        <dbReference type="EMBL" id="KAF0769852.1"/>
    </source>
</evidence>
<dbReference type="InterPro" id="IPR041588">
    <property type="entry name" value="Integrase_H2C2"/>
</dbReference>
<dbReference type="Gene3D" id="2.40.70.10">
    <property type="entry name" value="Acid Proteases"/>
    <property type="match status" value="1"/>
</dbReference>
<keyword evidence="4" id="KW-0255">Endonuclease</keyword>
<evidence type="ECO:0000259" key="8">
    <source>
        <dbReference type="PROSITE" id="PS50994"/>
    </source>
</evidence>
<dbReference type="PROSITE" id="PS50994">
    <property type="entry name" value="INTEGRASE"/>
    <property type="match status" value="1"/>
</dbReference>
<keyword evidence="1" id="KW-0808">Transferase</keyword>
<dbReference type="InterPro" id="IPR040676">
    <property type="entry name" value="DUF5641"/>
</dbReference>
<dbReference type="Proteomes" id="UP000478052">
    <property type="component" value="Unassembled WGS sequence"/>
</dbReference>
<dbReference type="Pfam" id="PF18701">
    <property type="entry name" value="DUF5641"/>
    <property type="match status" value="1"/>
</dbReference>
<feature type="compositionally biased region" description="Low complexity" evidence="7">
    <location>
        <begin position="502"/>
        <end position="520"/>
    </location>
</feature>
<evidence type="ECO:0000256" key="1">
    <source>
        <dbReference type="ARBA" id="ARBA00022679"/>
    </source>
</evidence>
<dbReference type="GO" id="GO:0006508">
    <property type="term" value="P:proteolysis"/>
    <property type="evidence" value="ECO:0007669"/>
    <property type="project" value="InterPro"/>
</dbReference>
<dbReference type="GO" id="GO:0042575">
    <property type="term" value="C:DNA polymerase complex"/>
    <property type="evidence" value="ECO:0007669"/>
    <property type="project" value="UniProtKB-ARBA"/>
</dbReference>
<dbReference type="InterPro" id="IPR001969">
    <property type="entry name" value="Aspartic_peptidase_AS"/>
</dbReference>
<sequence length="1825" mass="204516">FYTSSNISTFQIPEPAINLQSTLYLPTGLSTGHHRRSNLTRSDTCRQPPAHTRLHASPPARCAAVAHCLVLRAGYCFREDDPKTVLTRARTKRDIILKTIKRMHVTALEARSDVGKVPALISHADDLNNLVEQFQHHQNVVIDALLCLNRFAEFELDDDPLFTSMDSMRLEIKTILAGVVSTSVSENKDSPSSSIASAPQLFIPLPKIDLPTFDGNLLEWRSFRDIFVSLVHDNSSIGDAQRFHFLMASLKGDALNVIKSIPLSATNYALAWEAVSDRFDNKRLLASAHLDKLFGFKPIERESLPALLSFVNTFKENVSLIKSLGVNDLSSFLLFHMGSRVLDAYTIQLFESSISPSTIPTFDELLNFVQQRCRVLENIKKPSQPETVVKPRGKYNARNKTDEPRKSVFTATTSTSVKSKSKGCLSCDKADHNIYRCPKFNGMTVEKRREFVAARRLCFACMSPSHMINACSSTGGCRSCNSKRHHSLLHFNNDQSLAAGKSTQSTSSSSSSGPSTEKSSAFSGAASTNSTVVLGTAIVIMKDAWDQVHSVRVLLDSGSQISAMTSDCFARLGLSKRRFKADIVGLAQSPVSHAQGVTTCQFSSHFDPHLFPAVDLVILTHITAAMPSERLPASVRSKYQHLCLADNKFDVPSRIDVLFGADILPSLVRPHAGVEHHPGLPSALDTQLGWIIFGSFSTASTSPLVTLTSTVDSSIGDLMQSFWAVEEPSAPVSPTTEDQWCEEYFRRSTFRDSSGRFCVALPFRDLFVRAVDDQTSPNHSLGDSRSTALKRFYNLEKRLAKDFELYVAYRKFMSTYRTLGHMVPAPQPGKYFIPHHAVLKADGDMSKIRVVFDASSVSSSGRSLNDVLCTGPKLQVDLRDILLRCRLHKYILTADIVKMYRQILIRPEDRVFQHIFWRDSPTDDLQEFQLCTVTYGLNCAPYLAIRCLHELDAQDGSRFPLAAGVLTQATYVDDIVIGSDTEEQLLRRKNDIVGLLRGGAFELSKWTSNSALVLESLCSEDRVNSVSFDPRDEHSVKVLGLHWNTGTDSFAYHTSTQQTPSTKRQVLSVIARLFDPIGALGPLLLWAKCFMQSLWGSKLEWDEPITDELLSIWRQFYTELIDGFDLAIPRFIPVACQQDIQLLGFADASIKGYAAIIYLRSVDAAGKILIRFITCKTKVAPIKTASSDDSLSIPRLELCGALLLAQTLHYVHYVLSSEISITCLRAWTDSSIVLSWLTSDQKHFKIFITNRIAKIHQLVPDCRWNHVSTAENPADPASRGLLPKATMSSDIYWNGPEFLRLPEEQWPAPKFVPLSPAQLPETKPNVTLTLTAAVSPSPLELFNRFSSLSRMQRVLSFVFRYLSRLRRRPVCSGPLMFSEREAALFAVVRQTQRYHFSDLHNMLKKQSTISPPSLAQLAPYVDEKGIIRVGGRLRFSDISHDAKHPILLPRSSHLTDLIIRHYHLSFLHGGSKLILSMLNQKYWILSARAAVRRVIFACVPCTRHRAVRPQPIMANLPSYRVQPHRPFSHVGMDYGGPFLVKEHRRRNARSVKVYLALFVCMSVKAVHLEIVTDLSTDAFLAALDRFVARRGIPSNIYSDCGTNYVGAARQLKELFRDTKVQDQLSSRLTCTWHFNPPAAPHFGGIWEAGIKSVKFHLKHVIGQQVLTYEEFLTLTTRIEGILNSRPITPMSSDPHDLSALTPGHFLIGQPLQAVPEPDITDVQINRLNRWQLIRQCHQSYWKRWSREYLSTLQGRQKWLKTTPNLTIGDMVIVEAPSRPPTEWRLGRVTDVHPGSDNVVRVVSVRTLDGVYKRPVVKLVRLPVEP</sequence>
<accession>A0A6G0ZFM0</accession>
<dbReference type="InterPro" id="IPR001584">
    <property type="entry name" value="Integrase_cat-core"/>
</dbReference>
<dbReference type="GO" id="GO:0015074">
    <property type="term" value="P:DNA integration"/>
    <property type="evidence" value="ECO:0007669"/>
    <property type="project" value="InterPro"/>
</dbReference>
<dbReference type="GO" id="GO:0004519">
    <property type="term" value="F:endonuclease activity"/>
    <property type="evidence" value="ECO:0007669"/>
    <property type="project" value="UniProtKB-KW"/>
</dbReference>
<dbReference type="PANTHER" id="PTHR47331:SF1">
    <property type="entry name" value="GAG-LIKE PROTEIN"/>
    <property type="match status" value="1"/>
</dbReference>
<dbReference type="InterPro" id="IPR008042">
    <property type="entry name" value="Retrotrans_Pao"/>
</dbReference>